<sequence length="145" mass="17151">MQSIEYTEKTEENPDGIRWESRSVAFPNFKSRYNTNRQFVCCDIANDNAALYLWKTWSVTTGRTRQTRQFVTVMGIWFNNDPDGIVYPYEFVSTMLMDKRNPGLKEFCKKWFKSPEGKVRSKKAKENGAWMLNLYDAYLQQRTAE</sequence>
<evidence type="ECO:0000313" key="1">
    <source>
        <dbReference type="EMBL" id="BBL09878.1"/>
    </source>
</evidence>
<evidence type="ECO:0000313" key="2">
    <source>
        <dbReference type="Proteomes" id="UP000317465"/>
    </source>
</evidence>
<name>A0ACA8QYK5_9BACT</name>
<dbReference type="EMBL" id="AP019737">
    <property type="protein sequence ID" value="BBL09878.1"/>
    <property type="molecule type" value="Genomic_DNA"/>
</dbReference>
<dbReference type="Proteomes" id="UP000317465">
    <property type="component" value="Chromosome"/>
</dbReference>
<reference evidence="1 2" key="1">
    <citation type="journal article" date="2020" name="Int. J. Syst. Evol. Microbiol.">
        <title>Alistipes communis sp. nov., Alistipes dispar sp. nov. and Alistipes onderdonkii subsp. vulgaris subsp. nov., isolated from human faeces, and creation of Alistipes onderdonkii subsp. onderdonkii subsp. nov.</title>
        <authorList>
            <person name="Sakamoto M."/>
            <person name="Ikeyama N."/>
            <person name="Ogata Y."/>
            <person name="Suda W."/>
            <person name="Iino T."/>
            <person name="Hattori M."/>
            <person name="Ohkuma M."/>
        </authorList>
    </citation>
    <scope>NUCLEOTIDE SEQUENCE [LARGE SCALE GENOMIC DNA]</scope>
    <source>
        <strain evidence="1 2">5CPYCFAH4</strain>
    </source>
</reference>
<gene>
    <name evidence="1" type="ORF">A5CPYCFAH4_21020</name>
</gene>
<proteinExistence type="predicted"/>
<organism evidence="1 2">
    <name type="scientific">Alistipes onderdonkii subsp. vulgaris</name>
    <dbReference type="NCBI Taxonomy" id="2585117"/>
    <lineage>
        <taxon>Bacteria</taxon>
        <taxon>Pseudomonadati</taxon>
        <taxon>Bacteroidota</taxon>
        <taxon>Bacteroidia</taxon>
        <taxon>Bacteroidales</taxon>
        <taxon>Rikenellaceae</taxon>
        <taxon>Alistipes</taxon>
    </lineage>
</organism>
<protein>
    <submittedName>
        <fullName evidence="1">Uncharacterized protein</fullName>
    </submittedName>
</protein>
<keyword evidence="2" id="KW-1185">Reference proteome</keyword>
<accession>A0ACA8QYK5</accession>